<dbReference type="NCBIfam" id="NF040505">
    <property type="entry name" value="ArsO_flavin_mono"/>
    <property type="match status" value="1"/>
</dbReference>
<dbReference type="SUPFAM" id="SSF51905">
    <property type="entry name" value="FAD/NAD(P)-binding domain"/>
    <property type="match status" value="2"/>
</dbReference>
<accession>A0ABT7CAE3</accession>
<dbReference type="InterPro" id="IPR036188">
    <property type="entry name" value="FAD/NAD-bd_sf"/>
</dbReference>
<keyword evidence="3" id="KW-1185">Reference proteome</keyword>
<reference evidence="2" key="2">
    <citation type="journal article" date="2022" name="Sci. Rep.">
        <title>In silico prediction of the enzymes involved in the degradation of the herbicide molinate by Gulosibacter molinativorax ON4T.</title>
        <authorList>
            <person name="Lopes A.R."/>
            <person name="Bunin E."/>
            <person name="Viana A.T."/>
            <person name="Froufe H."/>
            <person name="Munoz-Merida A."/>
            <person name="Pinho D."/>
            <person name="Figueiredo J."/>
            <person name="Barroso C."/>
            <person name="Vaz-Moreira I."/>
            <person name="Bellanger X."/>
            <person name="Egas C."/>
            <person name="Nunes O.C."/>
        </authorList>
    </citation>
    <scope>NUCLEOTIDE SEQUENCE</scope>
    <source>
        <strain evidence="2">ON4</strain>
    </source>
</reference>
<reference evidence="2" key="1">
    <citation type="submission" date="2018-03" db="EMBL/GenBank/DDBJ databases">
        <authorList>
            <person name="Nunes O.C."/>
            <person name="Lopes A.R."/>
            <person name="Froufe H."/>
            <person name="Munoz-Merida A."/>
            <person name="Barroso C."/>
            <person name="Egas C."/>
        </authorList>
    </citation>
    <scope>NUCLEOTIDE SEQUENCE</scope>
    <source>
        <strain evidence="2">ON4</strain>
    </source>
</reference>
<dbReference type="Gene3D" id="3.50.50.60">
    <property type="entry name" value="FAD/NAD(P)-binding domain"/>
    <property type="match status" value="1"/>
</dbReference>
<gene>
    <name evidence="2" type="ORF">C7K25_12240</name>
</gene>
<sequence>MPLADRDLDVVVIGGGQAGLAAGYYLRRAGVRFVILDASADPGGAWQHGWNSLRLFSPAEYSPLPGWPMPRQEGEEYPTASHVVDYLRAYEHRYDLPTHRPVRVSAVRRDGEQLAVDTDHGTWQAAHVISATGTWGNPYVPTYPGESSYTGKQLHTVDYSSPDSFQGKRVAVVGGGNSAAQILADVSMVAATRWYAQRPPRFMPDDVDGRVLFDVASRREAAQRHGKQTAGVSALGDVVMVESVREARDRGVLHTLPMFHQLTAHGVIESDGSEWECDAVIWCTGFRPTLDHLAPLHLTTRAGEPLTNGTRSADEPRLDLLGYGDWTGIASATIVGASRTAKLAVADIVNS</sequence>
<dbReference type="InterPro" id="IPR050982">
    <property type="entry name" value="Auxin_biosynth/cation_transpt"/>
</dbReference>
<evidence type="ECO:0000256" key="1">
    <source>
        <dbReference type="ARBA" id="ARBA00023002"/>
    </source>
</evidence>
<dbReference type="Pfam" id="PF13738">
    <property type="entry name" value="Pyr_redox_3"/>
    <property type="match status" value="1"/>
</dbReference>
<proteinExistence type="predicted"/>
<dbReference type="Proteomes" id="UP001170379">
    <property type="component" value="Unassembled WGS sequence"/>
</dbReference>
<organism evidence="2 3">
    <name type="scientific">Gulosibacter molinativorax</name>
    <dbReference type="NCBI Taxonomy" id="256821"/>
    <lineage>
        <taxon>Bacteria</taxon>
        <taxon>Bacillati</taxon>
        <taxon>Actinomycetota</taxon>
        <taxon>Actinomycetes</taxon>
        <taxon>Micrococcales</taxon>
        <taxon>Microbacteriaceae</taxon>
        <taxon>Gulosibacter</taxon>
    </lineage>
</organism>
<comment type="caution">
    <text evidence="2">The sequence shown here is derived from an EMBL/GenBank/DDBJ whole genome shotgun (WGS) entry which is preliminary data.</text>
</comment>
<evidence type="ECO:0000313" key="2">
    <source>
        <dbReference type="EMBL" id="MDJ1372130.1"/>
    </source>
</evidence>
<name>A0ABT7CAE3_9MICO</name>
<protein>
    <submittedName>
        <fullName evidence="2">NAD(P)/FAD-dependent oxidoreductase</fullName>
    </submittedName>
</protein>
<keyword evidence="1" id="KW-0560">Oxidoreductase</keyword>
<dbReference type="PANTHER" id="PTHR43539:SF78">
    <property type="entry name" value="FLAVIN-CONTAINING MONOOXYGENASE"/>
    <property type="match status" value="1"/>
</dbReference>
<dbReference type="PANTHER" id="PTHR43539">
    <property type="entry name" value="FLAVIN-BINDING MONOOXYGENASE-LIKE PROTEIN (AFU_ORTHOLOGUE AFUA_4G09220)"/>
    <property type="match status" value="1"/>
</dbReference>
<dbReference type="EMBL" id="PXVD01000020">
    <property type="protein sequence ID" value="MDJ1372130.1"/>
    <property type="molecule type" value="Genomic_DNA"/>
</dbReference>
<dbReference type="PRINTS" id="PR00469">
    <property type="entry name" value="PNDRDTASEII"/>
</dbReference>
<dbReference type="PRINTS" id="PR00368">
    <property type="entry name" value="FADPNR"/>
</dbReference>
<evidence type="ECO:0000313" key="3">
    <source>
        <dbReference type="Proteomes" id="UP001170379"/>
    </source>
</evidence>